<name>A0A9Q5NA94_SANBA</name>
<gene>
    <name evidence="2" type="ORF">A7U60_g3286</name>
</gene>
<protein>
    <submittedName>
        <fullName evidence="2">P-loop containing nucleoside triphosphate hydrolase protein</fullName>
    </submittedName>
</protein>
<evidence type="ECO:0000259" key="1">
    <source>
        <dbReference type="Pfam" id="PF00485"/>
    </source>
</evidence>
<dbReference type="Proteomes" id="UP000757232">
    <property type="component" value="Unassembled WGS sequence"/>
</dbReference>
<organism evidence="2 3">
    <name type="scientific">Sanghuangporus baumii</name>
    <name type="common">Phellinus baumii</name>
    <dbReference type="NCBI Taxonomy" id="108892"/>
    <lineage>
        <taxon>Eukaryota</taxon>
        <taxon>Fungi</taxon>
        <taxon>Dikarya</taxon>
        <taxon>Basidiomycota</taxon>
        <taxon>Agaricomycotina</taxon>
        <taxon>Agaricomycetes</taxon>
        <taxon>Hymenochaetales</taxon>
        <taxon>Hymenochaetaceae</taxon>
        <taxon>Sanghuangporus</taxon>
    </lineage>
</organism>
<dbReference type="EMBL" id="LNZH02000154">
    <property type="protein sequence ID" value="OCB89491.1"/>
    <property type="molecule type" value="Genomic_DNA"/>
</dbReference>
<evidence type="ECO:0000313" key="3">
    <source>
        <dbReference type="Proteomes" id="UP000757232"/>
    </source>
</evidence>
<dbReference type="AlphaFoldDB" id="A0A9Q5NA94"/>
<dbReference type="GO" id="GO:0016787">
    <property type="term" value="F:hydrolase activity"/>
    <property type="evidence" value="ECO:0007669"/>
    <property type="project" value="UniProtKB-KW"/>
</dbReference>
<accession>A0A9Q5NA94</accession>
<dbReference type="OrthoDB" id="6362633at2759"/>
<feature type="domain" description="Phosphoribulokinase/uridine kinase" evidence="1">
    <location>
        <begin position="31"/>
        <end position="187"/>
    </location>
</feature>
<dbReference type="InterPro" id="IPR006083">
    <property type="entry name" value="PRK/URK"/>
</dbReference>
<dbReference type="PANTHER" id="PTHR10285">
    <property type="entry name" value="URIDINE KINASE"/>
    <property type="match status" value="1"/>
</dbReference>
<dbReference type="SUPFAM" id="SSF52540">
    <property type="entry name" value="P-loop containing nucleoside triphosphate hydrolases"/>
    <property type="match status" value="1"/>
</dbReference>
<sequence length="250" mass="28068">MDELAQDLANYLIDRLKDLSSRIDNFSRLLVGISGIPASGKSTLAELVVNKVNEAAHNSDPSFPGPGILIGLDGWHLTRAQLNAMPDPKLAHDRRGAHWTFDGNGYVAFVKSIRGRLSTDLANQRVIRAPIFDHATKDPEPDTVVVLPAHRLVVIEGLYTFLSIDPWVRAGELLDERWFIDIDIEEATRRLVKRHVLTGVAKDVKEALWRAETSDMPNGLFVMEKMLEPTRRIKSPNDPLFRNAVEHEPE</sequence>
<keyword evidence="3" id="KW-1185">Reference proteome</keyword>
<reference evidence="2" key="1">
    <citation type="submission" date="2016-06" db="EMBL/GenBank/DDBJ databases">
        <title>Draft Genome sequence of the fungus Inonotus baumii.</title>
        <authorList>
            <person name="Zhu H."/>
            <person name="Lin W."/>
        </authorList>
    </citation>
    <scope>NUCLEOTIDE SEQUENCE</scope>
    <source>
        <strain evidence="2">821</strain>
    </source>
</reference>
<evidence type="ECO:0000313" key="2">
    <source>
        <dbReference type="EMBL" id="OCB89491.1"/>
    </source>
</evidence>
<dbReference type="InterPro" id="IPR027417">
    <property type="entry name" value="P-loop_NTPase"/>
</dbReference>
<comment type="caution">
    <text evidence="2">The sequence shown here is derived from an EMBL/GenBank/DDBJ whole genome shotgun (WGS) entry which is preliminary data.</text>
</comment>
<dbReference type="Pfam" id="PF00485">
    <property type="entry name" value="PRK"/>
    <property type="match status" value="1"/>
</dbReference>
<dbReference type="Gene3D" id="3.40.50.300">
    <property type="entry name" value="P-loop containing nucleotide triphosphate hydrolases"/>
    <property type="match status" value="2"/>
</dbReference>
<keyword evidence="2" id="KW-0378">Hydrolase</keyword>
<dbReference type="GO" id="GO:0005524">
    <property type="term" value="F:ATP binding"/>
    <property type="evidence" value="ECO:0007669"/>
    <property type="project" value="InterPro"/>
</dbReference>
<proteinExistence type="predicted"/>
<dbReference type="GO" id="GO:0016301">
    <property type="term" value="F:kinase activity"/>
    <property type="evidence" value="ECO:0007669"/>
    <property type="project" value="InterPro"/>
</dbReference>